<evidence type="ECO:0000313" key="4">
    <source>
        <dbReference type="Proteomes" id="UP001237642"/>
    </source>
</evidence>
<organism evidence="3 4">
    <name type="scientific">Heracleum sosnowskyi</name>
    <dbReference type="NCBI Taxonomy" id="360622"/>
    <lineage>
        <taxon>Eukaryota</taxon>
        <taxon>Viridiplantae</taxon>
        <taxon>Streptophyta</taxon>
        <taxon>Embryophyta</taxon>
        <taxon>Tracheophyta</taxon>
        <taxon>Spermatophyta</taxon>
        <taxon>Magnoliopsida</taxon>
        <taxon>eudicotyledons</taxon>
        <taxon>Gunneridae</taxon>
        <taxon>Pentapetalae</taxon>
        <taxon>asterids</taxon>
        <taxon>campanulids</taxon>
        <taxon>Apiales</taxon>
        <taxon>Apiaceae</taxon>
        <taxon>Apioideae</taxon>
        <taxon>apioid superclade</taxon>
        <taxon>Tordylieae</taxon>
        <taxon>Tordyliinae</taxon>
        <taxon>Heracleum</taxon>
    </lineage>
</organism>
<dbReference type="Pfam" id="PF03004">
    <property type="entry name" value="Transposase_24"/>
    <property type="match status" value="1"/>
</dbReference>
<keyword evidence="1" id="KW-0175">Coiled coil</keyword>
<feature type="compositionally biased region" description="Basic and acidic residues" evidence="2">
    <location>
        <begin position="36"/>
        <end position="46"/>
    </location>
</feature>
<dbReference type="InterPro" id="IPR004252">
    <property type="entry name" value="Probable_transposase_24"/>
</dbReference>
<dbReference type="Proteomes" id="UP001237642">
    <property type="component" value="Unassembled WGS sequence"/>
</dbReference>
<accession>A0AAD8IZJ4</accession>
<feature type="compositionally biased region" description="Basic residues" evidence="2">
    <location>
        <begin position="25"/>
        <end position="35"/>
    </location>
</feature>
<gene>
    <name evidence="3" type="ORF">POM88_013966</name>
</gene>
<feature type="region of interest" description="Disordered" evidence="2">
    <location>
        <begin position="192"/>
        <end position="217"/>
    </location>
</feature>
<feature type="compositionally biased region" description="Polar residues" evidence="2">
    <location>
        <begin position="192"/>
        <end position="214"/>
    </location>
</feature>
<protein>
    <submittedName>
        <fullName evidence="3">Uncharacterized protein</fullName>
    </submittedName>
</protein>
<proteinExistence type="predicted"/>
<feature type="compositionally biased region" description="Acidic residues" evidence="2">
    <location>
        <begin position="48"/>
        <end position="71"/>
    </location>
</feature>
<evidence type="ECO:0000313" key="3">
    <source>
        <dbReference type="EMBL" id="KAK1394910.1"/>
    </source>
</evidence>
<reference evidence="3" key="2">
    <citation type="submission" date="2023-05" db="EMBL/GenBank/DDBJ databases">
        <authorList>
            <person name="Schelkunov M.I."/>
        </authorList>
    </citation>
    <scope>NUCLEOTIDE SEQUENCE</scope>
    <source>
        <strain evidence="3">Hsosn_3</strain>
        <tissue evidence="3">Leaf</tissue>
    </source>
</reference>
<evidence type="ECO:0000256" key="2">
    <source>
        <dbReference type="SAM" id="MobiDB-lite"/>
    </source>
</evidence>
<evidence type="ECO:0000256" key="1">
    <source>
        <dbReference type="SAM" id="Coils"/>
    </source>
</evidence>
<sequence>MAVGASGSRSAKSRVTENRGGDRRVRNRVGGRGRGGRREDVGRGNVEDQNEEDNEDGGDEGEEEGNDEEQVVADALRFGRAPRNICDGDYKMKPKLGEPKLGVVIFINKKIDYWEAEMFSKMSENGRENVKKSEINHISGAKPFDQRYEELEKKNKKPLTILEKFDVSYKKNGQVEEIGKKLKVVVELTMQERNSQEDNSQEGCSQNETPSPGSQRKREVELLLEVMTEVTNMVEAIEEIEVTRARLDEEVQKLATRAYPNGENPTSKILWQE</sequence>
<feature type="region of interest" description="Disordered" evidence="2">
    <location>
        <begin position="1"/>
        <end position="78"/>
    </location>
</feature>
<feature type="compositionally biased region" description="Basic and acidic residues" evidence="2">
    <location>
        <begin position="14"/>
        <end position="24"/>
    </location>
</feature>
<dbReference type="EMBL" id="JAUIZM010000003">
    <property type="protein sequence ID" value="KAK1394910.1"/>
    <property type="molecule type" value="Genomic_DNA"/>
</dbReference>
<reference evidence="3" key="1">
    <citation type="submission" date="2023-02" db="EMBL/GenBank/DDBJ databases">
        <title>Genome of toxic invasive species Heracleum sosnowskyi carries increased number of genes despite the absence of recent whole-genome duplications.</title>
        <authorList>
            <person name="Schelkunov M."/>
            <person name="Shtratnikova V."/>
            <person name="Makarenko M."/>
            <person name="Klepikova A."/>
            <person name="Omelchenko D."/>
            <person name="Novikova G."/>
            <person name="Obukhova E."/>
            <person name="Bogdanov V."/>
            <person name="Penin A."/>
            <person name="Logacheva M."/>
        </authorList>
    </citation>
    <scope>NUCLEOTIDE SEQUENCE</scope>
    <source>
        <strain evidence="3">Hsosn_3</strain>
        <tissue evidence="3">Leaf</tissue>
    </source>
</reference>
<feature type="coiled-coil region" evidence="1">
    <location>
        <begin position="230"/>
        <end position="257"/>
    </location>
</feature>
<keyword evidence="4" id="KW-1185">Reference proteome</keyword>
<name>A0AAD8IZJ4_9APIA</name>
<dbReference type="AlphaFoldDB" id="A0AAD8IZJ4"/>
<comment type="caution">
    <text evidence="3">The sequence shown here is derived from an EMBL/GenBank/DDBJ whole genome shotgun (WGS) entry which is preliminary data.</text>
</comment>